<dbReference type="Proteomes" id="UP000053455">
    <property type="component" value="Unassembled WGS sequence"/>
</dbReference>
<proteinExistence type="predicted"/>
<evidence type="ECO:0000313" key="4">
    <source>
        <dbReference type="Proteomes" id="UP000053455"/>
    </source>
</evidence>
<dbReference type="PATRIC" id="fig|874156.12.peg.250"/>
<sequence>MRITVHGLLGRSLAASLLVLPLAACATPDRTDRDEASLLAEPLGAQSVSELIIRESQGDGCLVAGNAGRNRSGGLPGFDNPCRELRDVIAPPQLPDGVQIITPPPLPEQPESR</sequence>
<reference evidence="3 4" key="1">
    <citation type="submission" date="2015-04" db="EMBL/GenBank/DDBJ databases">
        <title>The draft genome sequence of Erythrobacter marinus HWDM-33.</title>
        <authorList>
            <person name="Zhuang L."/>
            <person name="Liu Y."/>
            <person name="Shao Z."/>
        </authorList>
    </citation>
    <scope>NUCLEOTIDE SEQUENCE [LARGE SCALE GENOMIC DNA]</scope>
    <source>
        <strain evidence="3 4">HWDM-33</strain>
    </source>
</reference>
<evidence type="ECO:0000313" key="3">
    <source>
        <dbReference type="EMBL" id="KLI64289.1"/>
    </source>
</evidence>
<keyword evidence="4" id="KW-1185">Reference proteome</keyword>
<protein>
    <recommendedName>
        <fullName evidence="5">Lipoprotein</fullName>
    </recommendedName>
</protein>
<gene>
    <name evidence="3" type="ORF">AAV99_01200</name>
</gene>
<feature type="signal peptide" evidence="2">
    <location>
        <begin position="1"/>
        <end position="26"/>
    </location>
</feature>
<name>A0A0H0XPQ6_9SPHN</name>
<evidence type="ECO:0000256" key="1">
    <source>
        <dbReference type="SAM" id="MobiDB-lite"/>
    </source>
</evidence>
<dbReference type="STRING" id="874156.GCA_001021555_01042"/>
<feature type="region of interest" description="Disordered" evidence="1">
    <location>
        <begin position="93"/>
        <end position="113"/>
    </location>
</feature>
<keyword evidence="2" id="KW-0732">Signal</keyword>
<dbReference type="OrthoDB" id="9989775at2"/>
<organism evidence="3 4">
    <name type="scientific">Aurantiacibacter marinus</name>
    <dbReference type="NCBI Taxonomy" id="874156"/>
    <lineage>
        <taxon>Bacteria</taxon>
        <taxon>Pseudomonadati</taxon>
        <taxon>Pseudomonadota</taxon>
        <taxon>Alphaproteobacteria</taxon>
        <taxon>Sphingomonadales</taxon>
        <taxon>Erythrobacteraceae</taxon>
        <taxon>Aurantiacibacter</taxon>
    </lineage>
</organism>
<dbReference type="RefSeq" id="WP_047092149.1">
    <property type="nucleotide sequence ID" value="NZ_LBHU01000001.1"/>
</dbReference>
<dbReference type="EMBL" id="LBHU01000001">
    <property type="protein sequence ID" value="KLI64289.1"/>
    <property type="molecule type" value="Genomic_DNA"/>
</dbReference>
<evidence type="ECO:0008006" key="5">
    <source>
        <dbReference type="Google" id="ProtNLM"/>
    </source>
</evidence>
<feature type="chain" id="PRO_5002589924" description="Lipoprotein" evidence="2">
    <location>
        <begin position="27"/>
        <end position="113"/>
    </location>
</feature>
<feature type="compositionally biased region" description="Pro residues" evidence="1">
    <location>
        <begin position="102"/>
        <end position="113"/>
    </location>
</feature>
<evidence type="ECO:0000256" key="2">
    <source>
        <dbReference type="SAM" id="SignalP"/>
    </source>
</evidence>
<accession>A0A0H0XPQ6</accession>
<dbReference type="AlphaFoldDB" id="A0A0H0XPQ6"/>
<comment type="caution">
    <text evidence="3">The sequence shown here is derived from an EMBL/GenBank/DDBJ whole genome shotgun (WGS) entry which is preliminary data.</text>
</comment>